<dbReference type="RefSeq" id="WP_155705145.1">
    <property type="nucleotide sequence ID" value="NZ_CP034235.1"/>
</dbReference>
<dbReference type="InterPro" id="IPR036291">
    <property type="entry name" value="NAD(P)-bd_dom_sf"/>
</dbReference>
<dbReference type="PANTHER" id="PTHR43833">
    <property type="entry name" value="POTASSIUM CHANNEL PROTEIN 2-RELATED-RELATED"/>
    <property type="match status" value="1"/>
</dbReference>
<feature type="domain" description="RCK N-terminal" evidence="1">
    <location>
        <begin position="2"/>
        <end position="118"/>
    </location>
</feature>
<dbReference type="PROSITE" id="PS51202">
    <property type="entry name" value="RCK_C"/>
    <property type="match status" value="1"/>
</dbReference>
<dbReference type="Gene3D" id="3.30.70.1450">
    <property type="entry name" value="Regulator of K+ conductance, C-terminal domain"/>
    <property type="match status" value="1"/>
</dbReference>
<dbReference type="SUPFAM" id="SSF51735">
    <property type="entry name" value="NAD(P)-binding Rossmann-fold domains"/>
    <property type="match status" value="1"/>
</dbReference>
<dbReference type="AlphaFoldDB" id="A0A6B8RVB4"/>
<dbReference type="PROSITE" id="PS51201">
    <property type="entry name" value="RCK_N"/>
    <property type="match status" value="1"/>
</dbReference>
<reference evidence="4" key="1">
    <citation type="submission" date="2018-11" db="EMBL/GenBank/DDBJ databases">
        <title>Complete genome sequence of Paenibacillus sp. ML311-T8.</title>
        <authorList>
            <person name="Nam Y.-D."/>
            <person name="Kang J."/>
            <person name="Chung W.-H."/>
            <person name="Park Y.S."/>
        </authorList>
    </citation>
    <scope>NUCLEOTIDE SEQUENCE [LARGE SCALE GENOMIC DNA]</scope>
    <source>
        <strain evidence="4">ML311-T8</strain>
    </source>
</reference>
<dbReference type="Pfam" id="PF02080">
    <property type="entry name" value="TrkA_C"/>
    <property type="match status" value="1"/>
</dbReference>
<dbReference type="InterPro" id="IPR050721">
    <property type="entry name" value="Trk_Ktr_HKT_K-transport"/>
</dbReference>
<organism evidence="3 4">
    <name type="scientific">Paenibacillus psychroresistens</name>
    <dbReference type="NCBI Taxonomy" id="1778678"/>
    <lineage>
        <taxon>Bacteria</taxon>
        <taxon>Bacillati</taxon>
        <taxon>Bacillota</taxon>
        <taxon>Bacilli</taxon>
        <taxon>Bacillales</taxon>
        <taxon>Paenibacillaceae</taxon>
        <taxon>Paenibacillus</taxon>
    </lineage>
</organism>
<evidence type="ECO:0000313" key="3">
    <source>
        <dbReference type="EMBL" id="QGQ99877.1"/>
    </source>
</evidence>
<dbReference type="InterPro" id="IPR006037">
    <property type="entry name" value="RCK_C"/>
</dbReference>
<evidence type="ECO:0000259" key="2">
    <source>
        <dbReference type="PROSITE" id="PS51202"/>
    </source>
</evidence>
<dbReference type="EMBL" id="CP034235">
    <property type="protein sequence ID" value="QGQ99877.1"/>
    <property type="molecule type" value="Genomic_DNA"/>
</dbReference>
<dbReference type="SUPFAM" id="SSF116726">
    <property type="entry name" value="TrkA C-terminal domain-like"/>
    <property type="match status" value="1"/>
</dbReference>
<evidence type="ECO:0000313" key="4">
    <source>
        <dbReference type="Proteomes" id="UP000426246"/>
    </source>
</evidence>
<accession>A0A6B8RVB4</accession>
<protein>
    <submittedName>
        <fullName evidence="3">TrkA family potassium uptake protein</fullName>
    </submittedName>
</protein>
<dbReference type="GO" id="GO:0008324">
    <property type="term" value="F:monoatomic cation transmembrane transporter activity"/>
    <property type="evidence" value="ECO:0007669"/>
    <property type="project" value="InterPro"/>
</dbReference>
<dbReference type="GO" id="GO:0006813">
    <property type="term" value="P:potassium ion transport"/>
    <property type="evidence" value="ECO:0007669"/>
    <property type="project" value="InterPro"/>
</dbReference>
<sequence>MAKQFVVIGLGRFGGSVTRTLIELGHEVMAIDSNARRVQEFSSIVQHIYQADSTDEQVLKELGVRNCEHAIVAIGEDIQASILTSLILKDLGIKKVTAKAVNDYHSRVLEKIGVDHVVHPERDTGIRVAHQLNSNNLIDFTEITADFSLVEVSSFASMHGKTLKQLNIRARYGCTIVAIKKPDNKVIVSPNAEDKIHTGDILIIIGSNKQIHYFEGNYE</sequence>
<dbReference type="KEGG" id="ppsc:EHS13_35930"/>
<dbReference type="Gene3D" id="3.40.50.720">
    <property type="entry name" value="NAD(P)-binding Rossmann-like Domain"/>
    <property type="match status" value="1"/>
</dbReference>
<dbReference type="Pfam" id="PF02254">
    <property type="entry name" value="TrkA_N"/>
    <property type="match status" value="1"/>
</dbReference>
<gene>
    <name evidence="3" type="ORF">EHS13_35930</name>
</gene>
<dbReference type="PANTHER" id="PTHR43833:SF7">
    <property type="entry name" value="KTR SYSTEM POTASSIUM UPTAKE PROTEIN C"/>
    <property type="match status" value="1"/>
</dbReference>
<dbReference type="InterPro" id="IPR036721">
    <property type="entry name" value="RCK_C_sf"/>
</dbReference>
<feature type="domain" description="RCK C-terminal" evidence="2">
    <location>
        <begin position="135"/>
        <end position="219"/>
    </location>
</feature>
<keyword evidence="4" id="KW-1185">Reference proteome</keyword>
<dbReference type="InterPro" id="IPR003148">
    <property type="entry name" value="RCK_N"/>
</dbReference>
<dbReference type="Proteomes" id="UP000426246">
    <property type="component" value="Chromosome"/>
</dbReference>
<dbReference type="OrthoDB" id="9776294at2"/>
<evidence type="ECO:0000259" key="1">
    <source>
        <dbReference type="PROSITE" id="PS51201"/>
    </source>
</evidence>
<name>A0A6B8RVB4_9BACL</name>
<proteinExistence type="predicted"/>